<name>A0A8H3QKZ8_9GLOM</name>
<dbReference type="EMBL" id="BLAL01000068">
    <property type="protein sequence ID" value="GES83271.1"/>
    <property type="molecule type" value="Genomic_DNA"/>
</dbReference>
<sequence>MVVHRGKNKRHAEQCGSKRLAARTFDVEPKQQLRYWMDQKSQLENVAPRIQKLHKGKDAALPELEVSF</sequence>
<evidence type="ECO:0000313" key="2">
    <source>
        <dbReference type="Proteomes" id="UP000615446"/>
    </source>
</evidence>
<comment type="caution">
    <text evidence="1">The sequence shown here is derived from an EMBL/GenBank/DDBJ whole genome shotgun (WGS) entry which is preliminary data.</text>
</comment>
<reference evidence="1" key="1">
    <citation type="submission" date="2019-10" db="EMBL/GenBank/DDBJ databases">
        <title>Conservation and host-specific expression of non-tandemly repeated heterogenous ribosome RNA gene in arbuscular mycorrhizal fungi.</title>
        <authorList>
            <person name="Maeda T."/>
            <person name="Kobayashi Y."/>
            <person name="Nakagawa T."/>
            <person name="Ezawa T."/>
            <person name="Yamaguchi K."/>
            <person name="Bino T."/>
            <person name="Nishimoto Y."/>
            <person name="Shigenobu S."/>
            <person name="Kawaguchi M."/>
        </authorList>
    </citation>
    <scope>NUCLEOTIDE SEQUENCE</scope>
    <source>
        <strain evidence="1">HR1</strain>
    </source>
</reference>
<accession>A0A8H3QKZ8</accession>
<dbReference type="AlphaFoldDB" id="A0A8H3QKZ8"/>
<protein>
    <recommendedName>
        <fullName evidence="3">HTH CENPB-type domain-containing protein</fullName>
    </recommendedName>
</protein>
<dbReference type="Proteomes" id="UP000615446">
    <property type="component" value="Unassembled WGS sequence"/>
</dbReference>
<evidence type="ECO:0000313" key="1">
    <source>
        <dbReference type="EMBL" id="GES83271.1"/>
    </source>
</evidence>
<proteinExistence type="predicted"/>
<gene>
    <name evidence="1" type="ORF">RCL2_001043000</name>
</gene>
<organism evidence="1 2">
    <name type="scientific">Rhizophagus clarus</name>
    <dbReference type="NCBI Taxonomy" id="94130"/>
    <lineage>
        <taxon>Eukaryota</taxon>
        <taxon>Fungi</taxon>
        <taxon>Fungi incertae sedis</taxon>
        <taxon>Mucoromycota</taxon>
        <taxon>Glomeromycotina</taxon>
        <taxon>Glomeromycetes</taxon>
        <taxon>Glomerales</taxon>
        <taxon>Glomeraceae</taxon>
        <taxon>Rhizophagus</taxon>
    </lineage>
</organism>
<evidence type="ECO:0008006" key="3">
    <source>
        <dbReference type="Google" id="ProtNLM"/>
    </source>
</evidence>